<dbReference type="Pfam" id="PF08281">
    <property type="entry name" value="Sigma70_r4_2"/>
    <property type="match status" value="1"/>
</dbReference>
<comment type="similarity">
    <text evidence="1">Belongs to the sigma-70 factor family. ECF subfamily.</text>
</comment>
<dbReference type="OrthoDB" id="8535698at2"/>
<dbReference type="InterPro" id="IPR013324">
    <property type="entry name" value="RNA_pol_sigma_r3/r4-like"/>
</dbReference>
<dbReference type="PANTHER" id="PTHR43133:SF58">
    <property type="entry name" value="ECF RNA POLYMERASE SIGMA FACTOR SIGD"/>
    <property type="match status" value="1"/>
</dbReference>
<dbReference type="AlphaFoldDB" id="A0A562ZTS1"/>
<evidence type="ECO:0000259" key="7">
    <source>
        <dbReference type="Pfam" id="PF08281"/>
    </source>
</evidence>
<dbReference type="PANTHER" id="PTHR43133">
    <property type="entry name" value="RNA POLYMERASE ECF-TYPE SIGMA FACTO"/>
    <property type="match status" value="1"/>
</dbReference>
<dbReference type="SUPFAM" id="SSF88946">
    <property type="entry name" value="Sigma2 domain of RNA polymerase sigma factors"/>
    <property type="match status" value="1"/>
</dbReference>
<evidence type="ECO:0000256" key="5">
    <source>
        <dbReference type="ARBA" id="ARBA00023163"/>
    </source>
</evidence>
<dbReference type="NCBIfam" id="NF009191">
    <property type="entry name" value="PRK12539.1"/>
    <property type="match status" value="1"/>
</dbReference>
<dbReference type="Pfam" id="PF04542">
    <property type="entry name" value="Sigma70_r2"/>
    <property type="match status" value="1"/>
</dbReference>
<evidence type="ECO:0000256" key="4">
    <source>
        <dbReference type="ARBA" id="ARBA00023125"/>
    </source>
</evidence>
<evidence type="ECO:0000256" key="2">
    <source>
        <dbReference type="ARBA" id="ARBA00023015"/>
    </source>
</evidence>
<reference evidence="8 9" key="1">
    <citation type="submission" date="2019-07" db="EMBL/GenBank/DDBJ databases">
        <title>Caenimonas sedimenti sp. nov., isolated from activated sludge.</title>
        <authorList>
            <person name="Xu J."/>
        </authorList>
    </citation>
    <scope>NUCLEOTIDE SEQUENCE [LARGE SCALE GENOMIC DNA]</scope>
    <source>
        <strain evidence="8 9">HX-9-20</strain>
    </source>
</reference>
<evidence type="ECO:0000256" key="1">
    <source>
        <dbReference type="ARBA" id="ARBA00010641"/>
    </source>
</evidence>
<keyword evidence="5" id="KW-0804">Transcription</keyword>
<dbReference type="InterPro" id="IPR013249">
    <property type="entry name" value="RNA_pol_sigma70_r4_t2"/>
</dbReference>
<evidence type="ECO:0000313" key="9">
    <source>
        <dbReference type="Proteomes" id="UP000318199"/>
    </source>
</evidence>
<evidence type="ECO:0000259" key="6">
    <source>
        <dbReference type="Pfam" id="PF04542"/>
    </source>
</evidence>
<dbReference type="SUPFAM" id="SSF88659">
    <property type="entry name" value="Sigma3 and sigma4 domains of RNA polymerase sigma factors"/>
    <property type="match status" value="1"/>
</dbReference>
<sequence>MDWQEQANATEARLRGQLLAALEGDARAYRTFLSALGAHLRAYFRKRLFDLPDDVEDLVQETLLSIHTHRHTYRTELPLTAWVHTIARYRLVDLLRARSRREALHDPLDDGAAFFASADLDALEARRDLGTLTAHLPARQREALYRVKVDGASMAEAATAMGMTETAVKVTVHRGLKALMARARSSE</sequence>
<feature type="domain" description="RNA polymerase sigma-70 region 2" evidence="6">
    <location>
        <begin position="40"/>
        <end position="101"/>
    </location>
</feature>
<keyword evidence="2" id="KW-0805">Transcription regulation</keyword>
<dbReference type="Gene3D" id="1.10.10.10">
    <property type="entry name" value="Winged helix-like DNA-binding domain superfamily/Winged helix DNA-binding domain"/>
    <property type="match status" value="1"/>
</dbReference>
<gene>
    <name evidence="8" type="ORF">FN976_09090</name>
</gene>
<name>A0A562ZTS1_9BURK</name>
<dbReference type="InterPro" id="IPR036388">
    <property type="entry name" value="WH-like_DNA-bd_sf"/>
</dbReference>
<keyword evidence="9" id="KW-1185">Reference proteome</keyword>
<comment type="caution">
    <text evidence="8">The sequence shown here is derived from an EMBL/GenBank/DDBJ whole genome shotgun (WGS) entry which is preliminary data.</text>
</comment>
<dbReference type="RefSeq" id="WP_145892697.1">
    <property type="nucleotide sequence ID" value="NZ_VOBQ01000006.1"/>
</dbReference>
<keyword evidence="3" id="KW-0731">Sigma factor</keyword>
<dbReference type="GO" id="GO:0016987">
    <property type="term" value="F:sigma factor activity"/>
    <property type="evidence" value="ECO:0007669"/>
    <property type="project" value="UniProtKB-KW"/>
</dbReference>
<dbReference type="EMBL" id="VOBQ01000006">
    <property type="protein sequence ID" value="TWO71756.1"/>
    <property type="molecule type" value="Genomic_DNA"/>
</dbReference>
<feature type="domain" description="RNA polymerase sigma factor 70 region 4 type 2" evidence="7">
    <location>
        <begin position="127"/>
        <end position="179"/>
    </location>
</feature>
<dbReference type="Proteomes" id="UP000318199">
    <property type="component" value="Unassembled WGS sequence"/>
</dbReference>
<dbReference type="InterPro" id="IPR007627">
    <property type="entry name" value="RNA_pol_sigma70_r2"/>
</dbReference>
<accession>A0A562ZTS1</accession>
<dbReference type="Gene3D" id="1.10.1740.10">
    <property type="match status" value="1"/>
</dbReference>
<evidence type="ECO:0000313" key="8">
    <source>
        <dbReference type="EMBL" id="TWO71756.1"/>
    </source>
</evidence>
<organism evidence="8 9">
    <name type="scientific">Caenimonas sedimenti</name>
    <dbReference type="NCBI Taxonomy" id="2596921"/>
    <lineage>
        <taxon>Bacteria</taxon>
        <taxon>Pseudomonadati</taxon>
        <taxon>Pseudomonadota</taxon>
        <taxon>Betaproteobacteria</taxon>
        <taxon>Burkholderiales</taxon>
        <taxon>Comamonadaceae</taxon>
        <taxon>Caenimonas</taxon>
    </lineage>
</organism>
<protein>
    <submittedName>
        <fullName evidence="8">Sigma-70 family RNA polymerase sigma factor</fullName>
    </submittedName>
</protein>
<dbReference type="InterPro" id="IPR013325">
    <property type="entry name" value="RNA_pol_sigma_r2"/>
</dbReference>
<dbReference type="InterPro" id="IPR039425">
    <property type="entry name" value="RNA_pol_sigma-70-like"/>
</dbReference>
<dbReference type="NCBIfam" id="NF009188">
    <property type="entry name" value="PRK12536.1"/>
    <property type="match status" value="1"/>
</dbReference>
<keyword evidence="4" id="KW-0238">DNA-binding</keyword>
<proteinExistence type="inferred from homology"/>
<dbReference type="NCBIfam" id="TIGR02937">
    <property type="entry name" value="sigma70-ECF"/>
    <property type="match status" value="1"/>
</dbReference>
<evidence type="ECO:0000256" key="3">
    <source>
        <dbReference type="ARBA" id="ARBA00023082"/>
    </source>
</evidence>
<dbReference type="GO" id="GO:0003677">
    <property type="term" value="F:DNA binding"/>
    <property type="evidence" value="ECO:0007669"/>
    <property type="project" value="UniProtKB-KW"/>
</dbReference>
<dbReference type="GO" id="GO:0006352">
    <property type="term" value="P:DNA-templated transcription initiation"/>
    <property type="evidence" value="ECO:0007669"/>
    <property type="project" value="InterPro"/>
</dbReference>
<dbReference type="InterPro" id="IPR014284">
    <property type="entry name" value="RNA_pol_sigma-70_dom"/>
</dbReference>